<feature type="domain" description="Glucose-methanol-choline oxidoreductase N-terminal" evidence="5">
    <location>
        <begin position="327"/>
        <end position="341"/>
    </location>
</feature>
<feature type="active site" description="Proton donor" evidence="3">
    <location>
        <position position="521"/>
    </location>
</feature>
<dbReference type="GO" id="GO:0016614">
    <property type="term" value="F:oxidoreductase activity, acting on CH-OH group of donors"/>
    <property type="evidence" value="ECO:0007669"/>
    <property type="project" value="InterPro"/>
</dbReference>
<organism evidence="6 7">
    <name type="scientific">Botryosphaeria dothidea</name>
    <dbReference type="NCBI Taxonomy" id="55169"/>
    <lineage>
        <taxon>Eukaryota</taxon>
        <taxon>Fungi</taxon>
        <taxon>Dikarya</taxon>
        <taxon>Ascomycota</taxon>
        <taxon>Pezizomycotina</taxon>
        <taxon>Dothideomycetes</taxon>
        <taxon>Dothideomycetes incertae sedis</taxon>
        <taxon>Botryosphaeriales</taxon>
        <taxon>Botryosphaeriaceae</taxon>
        <taxon>Botryosphaeria</taxon>
    </lineage>
</organism>
<name>A0A8H4J089_9PEZI</name>
<dbReference type="Gene3D" id="3.30.560.10">
    <property type="entry name" value="Glucose Oxidase, domain 3"/>
    <property type="match status" value="2"/>
</dbReference>
<dbReference type="Pfam" id="PF05199">
    <property type="entry name" value="GMC_oxred_C"/>
    <property type="match status" value="1"/>
</dbReference>
<proteinExistence type="inferred from homology"/>
<evidence type="ECO:0000256" key="2">
    <source>
        <dbReference type="ARBA" id="ARBA00023180"/>
    </source>
</evidence>
<dbReference type="InterPro" id="IPR007867">
    <property type="entry name" value="GMC_OxRtase_C"/>
</dbReference>
<feature type="active site" description="Proton acceptor" evidence="3">
    <location>
        <position position="565"/>
    </location>
</feature>
<keyword evidence="7" id="KW-1185">Reference proteome</keyword>
<dbReference type="OrthoDB" id="269227at2759"/>
<dbReference type="Pfam" id="PF00732">
    <property type="entry name" value="GMC_oxred_N"/>
    <property type="match status" value="1"/>
</dbReference>
<comment type="similarity">
    <text evidence="1">Belongs to the GMC oxidoreductase family.</text>
</comment>
<dbReference type="Proteomes" id="UP000572817">
    <property type="component" value="Unassembled WGS sequence"/>
</dbReference>
<feature type="signal peptide" evidence="4">
    <location>
        <begin position="1"/>
        <end position="21"/>
    </location>
</feature>
<feature type="chain" id="PRO_5034503335" evidence="4">
    <location>
        <begin position="22"/>
        <end position="585"/>
    </location>
</feature>
<keyword evidence="2" id="KW-0325">Glycoprotein</keyword>
<accession>A0A8H4J089</accession>
<dbReference type="Gene3D" id="3.50.50.60">
    <property type="entry name" value="FAD/NAD(P)-binding domain"/>
    <property type="match status" value="2"/>
</dbReference>
<dbReference type="EMBL" id="WWBZ02000012">
    <property type="protein sequence ID" value="KAF4310880.1"/>
    <property type="molecule type" value="Genomic_DNA"/>
</dbReference>
<evidence type="ECO:0000256" key="3">
    <source>
        <dbReference type="PIRSR" id="PIRSR000137-1"/>
    </source>
</evidence>
<dbReference type="GO" id="GO:0044550">
    <property type="term" value="P:secondary metabolite biosynthetic process"/>
    <property type="evidence" value="ECO:0007669"/>
    <property type="project" value="TreeGrafter"/>
</dbReference>
<dbReference type="InterPro" id="IPR012132">
    <property type="entry name" value="GMC_OxRdtase"/>
</dbReference>
<dbReference type="PANTHER" id="PTHR11552">
    <property type="entry name" value="GLUCOSE-METHANOL-CHOLINE GMC OXIDOREDUCTASE"/>
    <property type="match status" value="1"/>
</dbReference>
<sequence>MLPRRMALMFACLLFSNPCTAEPVQQHSAPGRLTGTSFGIPGVNATYDYVIIGAGVAGSALANRLAEDPDVSVAVVEAGGFYELSNGNISQIPFYARDFVGDDGGDWTERNWQPLIDWGIVTQPEPGLDGRRMHQASGKCLGGSSARNTLIYHRGTVGAYARWAELVGDDSYLYENMQPYFEKSVHFSTSNLDKRVANASVTFNPDSYSPSGGPLQVSYPSYAGPFSTYGASAFEHIGIRPITDHNSGSLLGYTYGTMTQSTDGVRSSAESSFLAEAFEKSTLKAYIYTQATSILFDSEKKATGVRVSTQGLPYTLNAQKEVILSAGAIFSPHLLMLSGIGPAATLQQHDIEVISDLPGNSINAGMVTHEVSLPVPDMNDPAHVTEYLTSGAGPLSNSNADFFGFEKLPDSTRSALPPRTLAALSAFPADWPEVEYLLTSSPRRAAPSGKAVASIAVALTAALSRGNADRHVAVAAVKRAREAWRGVSEGVRGEEVFPGRGVTTDEGLWEGIRERAGPVHHVAATCKMGRPGDPMAVVDSKARVFGVEGLRVVDASSFVFTPPGHTQGYTYAHAEKLADDIKNGV</sequence>
<evidence type="ECO:0000313" key="7">
    <source>
        <dbReference type="Proteomes" id="UP000572817"/>
    </source>
</evidence>
<protein>
    <submittedName>
        <fullName evidence="6">Versicolorin B synthase</fullName>
    </submittedName>
</protein>
<dbReference type="InterPro" id="IPR036188">
    <property type="entry name" value="FAD/NAD-bd_sf"/>
</dbReference>
<dbReference type="SUPFAM" id="SSF54373">
    <property type="entry name" value="FAD-linked reductases, C-terminal domain"/>
    <property type="match status" value="1"/>
</dbReference>
<reference evidence="6" key="1">
    <citation type="submission" date="2020-04" db="EMBL/GenBank/DDBJ databases">
        <title>Genome Assembly and Annotation of Botryosphaeria dothidea sdau 11-99, a Latent Pathogen of Apple Fruit Ring Rot in China.</title>
        <authorList>
            <person name="Yu C."/>
            <person name="Diao Y."/>
            <person name="Lu Q."/>
            <person name="Zhao J."/>
            <person name="Cui S."/>
            <person name="Peng C."/>
            <person name="He B."/>
            <person name="Liu H."/>
        </authorList>
    </citation>
    <scope>NUCLEOTIDE SEQUENCE [LARGE SCALE GENOMIC DNA]</scope>
    <source>
        <strain evidence="6">Sdau11-99</strain>
    </source>
</reference>
<dbReference type="AlphaFoldDB" id="A0A8H4J089"/>
<dbReference type="PIRSF" id="PIRSF000137">
    <property type="entry name" value="Alcohol_oxidase"/>
    <property type="match status" value="1"/>
</dbReference>
<dbReference type="SUPFAM" id="SSF51905">
    <property type="entry name" value="FAD/NAD(P)-binding domain"/>
    <property type="match status" value="1"/>
</dbReference>
<dbReference type="PANTHER" id="PTHR11552:SF138">
    <property type="entry name" value="DEHYDROGENASE PKFF-RELATED"/>
    <property type="match status" value="1"/>
</dbReference>
<comment type="caution">
    <text evidence="6">The sequence shown here is derived from an EMBL/GenBank/DDBJ whole genome shotgun (WGS) entry which is preliminary data.</text>
</comment>
<evidence type="ECO:0000259" key="5">
    <source>
        <dbReference type="PROSITE" id="PS00624"/>
    </source>
</evidence>
<evidence type="ECO:0000256" key="4">
    <source>
        <dbReference type="SAM" id="SignalP"/>
    </source>
</evidence>
<dbReference type="InterPro" id="IPR000172">
    <property type="entry name" value="GMC_OxRdtase_N"/>
</dbReference>
<keyword evidence="4" id="KW-0732">Signal</keyword>
<evidence type="ECO:0000313" key="6">
    <source>
        <dbReference type="EMBL" id="KAF4310880.1"/>
    </source>
</evidence>
<dbReference type="GO" id="GO:0050660">
    <property type="term" value="F:flavin adenine dinucleotide binding"/>
    <property type="evidence" value="ECO:0007669"/>
    <property type="project" value="InterPro"/>
</dbReference>
<evidence type="ECO:0000256" key="1">
    <source>
        <dbReference type="ARBA" id="ARBA00010790"/>
    </source>
</evidence>
<gene>
    <name evidence="6" type="ORF">GTA08_BOTSDO13563</name>
</gene>
<dbReference type="PROSITE" id="PS00624">
    <property type="entry name" value="GMC_OXRED_2"/>
    <property type="match status" value="1"/>
</dbReference>